<evidence type="ECO:0000313" key="2">
    <source>
        <dbReference type="EMBL" id="GBN76821.1"/>
    </source>
</evidence>
<proteinExistence type="predicted"/>
<feature type="transmembrane region" description="Helical" evidence="1">
    <location>
        <begin position="101"/>
        <end position="120"/>
    </location>
</feature>
<name>A0A4Y2RMD3_ARAVE</name>
<evidence type="ECO:0000256" key="1">
    <source>
        <dbReference type="SAM" id="Phobius"/>
    </source>
</evidence>
<dbReference type="EMBL" id="BGPR01017656">
    <property type="protein sequence ID" value="GBN76821.1"/>
    <property type="molecule type" value="Genomic_DNA"/>
</dbReference>
<keyword evidence="1" id="KW-0812">Transmembrane</keyword>
<keyword evidence="3" id="KW-1185">Reference proteome</keyword>
<gene>
    <name evidence="2" type="ORF">AVEN_120231_1</name>
</gene>
<dbReference type="Proteomes" id="UP000499080">
    <property type="component" value="Unassembled WGS sequence"/>
</dbReference>
<evidence type="ECO:0000313" key="3">
    <source>
        <dbReference type="Proteomes" id="UP000499080"/>
    </source>
</evidence>
<protein>
    <submittedName>
        <fullName evidence="2">Uncharacterized protein</fullName>
    </submittedName>
</protein>
<keyword evidence="1" id="KW-1133">Transmembrane helix</keyword>
<accession>A0A4Y2RMD3</accession>
<sequence length="147" mass="16316">MFPFFVSNISLACHSYPVFPIPEEVLPFFDFRHFSIACHLRFLCCHPAGGTILRFTNTSRLGNPFGLVTCVSNHNLLAFKHLSIASSLGSGFHPAGLTSNISRIALSLAFLCSILPVYILRFQAYRLRVIEFPGFILCGGPFFIITS</sequence>
<reference evidence="2 3" key="1">
    <citation type="journal article" date="2019" name="Sci. Rep.">
        <title>Orb-weaving spider Araneus ventricosus genome elucidates the spidroin gene catalogue.</title>
        <authorList>
            <person name="Kono N."/>
            <person name="Nakamura H."/>
            <person name="Ohtoshi R."/>
            <person name="Moran D.A.P."/>
            <person name="Shinohara A."/>
            <person name="Yoshida Y."/>
            <person name="Fujiwara M."/>
            <person name="Mori M."/>
            <person name="Tomita M."/>
            <person name="Arakawa K."/>
        </authorList>
    </citation>
    <scope>NUCLEOTIDE SEQUENCE [LARGE SCALE GENOMIC DNA]</scope>
</reference>
<dbReference type="AlphaFoldDB" id="A0A4Y2RMD3"/>
<organism evidence="2 3">
    <name type="scientific">Araneus ventricosus</name>
    <name type="common">Orbweaver spider</name>
    <name type="synonym">Epeira ventricosa</name>
    <dbReference type="NCBI Taxonomy" id="182803"/>
    <lineage>
        <taxon>Eukaryota</taxon>
        <taxon>Metazoa</taxon>
        <taxon>Ecdysozoa</taxon>
        <taxon>Arthropoda</taxon>
        <taxon>Chelicerata</taxon>
        <taxon>Arachnida</taxon>
        <taxon>Araneae</taxon>
        <taxon>Araneomorphae</taxon>
        <taxon>Entelegynae</taxon>
        <taxon>Araneoidea</taxon>
        <taxon>Araneidae</taxon>
        <taxon>Araneus</taxon>
    </lineage>
</organism>
<comment type="caution">
    <text evidence="2">The sequence shown here is derived from an EMBL/GenBank/DDBJ whole genome shotgun (WGS) entry which is preliminary data.</text>
</comment>
<keyword evidence="1" id="KW-0472">Membrane</keyword>
<feature type="transmembrane region" description="Helical" evidence="1">
    <location>
        <begin position="127"/>
        <end position="145"/>
    </location>
</feature>